<keyword evidence="3" id="KW-1185">Reference proteome</keyword>
<protein>
    <submittedName>
        <fullName evidence="2">Uncharacterized protein</fullName>
    </submittedName>
</protein>
<feature type="compositionally biased region" description="Polar residues" evidence="1">
    <location>
        <begin position="146"/>
        <end position="156"/>
    </location>
</feature>
<feature type="region of interest" description="Disordered" evidence="1">
    <location>
        <begin position="171"/>
        <end position="225"/>
    </location>
</feature>
<name>A0A4Z2F329_9TELE</name>
<feature type="compositionally biased region" description="Basic and acidic residues" evidence="1">
    <location>
        <begin position="126"/>
        <end position="137"/>
    </location>
</feature>
<sequence>MIDLQRHHSPDVLHQLPDEPVGRRQHQGLVVELAGLQHRQQVGPPDHHDLAHAQQQTLQLRTQLHRLGGETWPMMQKVLEEAAWPCWISGAVKEATSSYRAQLLKARLPLADSSTEPGLSTLHMLPEPERGKGDTSKNPKAARAVSSRNVAKSSLPVSPAAAAGNAQAVLNAPSSPFSSSPSSSFSSFSSPPLGPRCAAEEASQRFRRRRYENGRNRSSRAEAQRLGYPGATRVLAMTLVC</sequence>
<feature type="region of interest" description="Disordered" evidence="1">
    <location>
        <begin position="112"/>
        <end position="158"/>
    </location>
</feature>
<evidence type="ECO:0000313" key="2">
    <source>
        <dbReference type="EMBL" id="TNN35303.1"/>
    </source>
</evidence>
<accession>A0A4Z2F329</accession>
<dbReference type="Proteomes" id="UP000314294">
    <property type="component" value="Unassembled WGS sequence"/>
</dbReference>
<dbReference type="EMBL" id="SRLO01001794">
    <property type="protein sequence ID" value="TNN35303.1"/>
    <property type="molecule type" value="Genomic_DNA"/>
</dbReference>
<feature type="compositionally biased region" description="Basic and acidic residues" evidence="1">
    <location>
        <begin position="211"/>
        <end position="223"/>
    </location>
</feature>
<reference evidence="2 3" key="1">
    <citation type="submission" date="2019-03" db="EMBL/GenBank/DDBJ databases">
        <title>First draft genome of Liparis tanakae, snailfish: a comprehensive survey of snailfish specific genes.</title>
        <authorList>
            <person name="Kim W."/>
            <person name="Song I."/>
            <person name="Jeong J.-H."/>
            <person name="Kim D."/>
            <person name="Kim S."/>
            <person name="Ryu S."/>
            <person name="Song J.Y."/>
            <person name="Lee S.K."/>
        </authorList>
    </citation>
    <scope>NUCLEOTIDE SEQUENCE [LARGE SCALE GENOMIC DNA]</scope>
    <source>
        <tissue evidence="2">Muscle</tissue>
    </source>
</reference>
<feature type="compositionally biased region" description="Basic and acidic residues" evidence="1">
    <location>
        <begin position="1"/>
        <end position="22"/>
    </location>
</feature>
<evidence type="ECO:0000256" key="1">
    <source>
        <dbReference type="SAM" id="MobiDB-lite"/>
    </source>
</evidence>
<gene>
    <name evidence="2" type="ORF">EYF80_054530</name>
</gene>
<feature type="region of interest" description="Disordered" evidence="1">
    <location>
        <begin position="1"/>
        <end position="23"/>
    </location>
</feature>
<evidence type="ECO:0000313" key="3">
    <source>
        <dbReference type="Proteomes" id="UP000314294"/>
    </source>
</evidence>
<organism evidence="2 3">
    <name type="scientific">Liparis tanakae</name>
    <name type="common">Tanaka's snailfish</name>
    <dbReference type="NCBI Taxonomy" id="230148"/>
    <lineage>
        <taxon>Eukaryota</taxon>
        <taxon>Metazoa</taxon>
        <taxon>Chordata</taxon>
        <taxon>Craniata</taxon>
        <taxon>Vertebrata</taxon>
        <taxon>Euteleostomi</taxon>
        <taxon>Actinopterygii</taxon>
        <taxon>Neopterygii</taxon>
        <taxon>Teleostei</taxon>
        <taxon>Neoteleostei</taxon>
        <taxon>Acanthomorphata</taxon>
        <taxon>Eupercaria</taxon>
        <taxon>Perciformes</taxon>
        <taxon>Cottioidei</taxon>
        <taxon>Cottales</taxon>
        <taxon>Liparidae</taxon>
        <taxon>Liparis</taxon>
    </lineage>
</organism>
<comment type="caution">
    <text evidence="2">The sequence shown here is derived from an EMBL/GenBank/DDBJ whole genome shotgun (WGS) entry which is preliminary data.</text>
</comment>
<dbReference type="AlphaFoldDB" id="A0A4Z2F329"/>
<feature type="compositionally biased region" description="Low complexity" evidence="1">
    <location>
        <begin position="171"/>
        <end position="191"/>
    </location>
</feature>
<proteinExistence type="predicted"/>